<sequence>MGSDRRSPRPSAGGSASSWALGIGVGSIVALAVGFLVIGPALSVSSSGGPSSAGQLASLANRFRSGGRASLSTGGSGAAKPKAGPSVPLTEDDAVPSAPSCPPVPEALVESVMSTGSAVDEGGPKLWAEGMPDVVDELPPLIKPSLFARVYGKEPYQLESTNAWELHTIPTNEWVDRAAEKIERCPLDKLWPGSESLSNEITWVSLLLDLKRGEGGNKQFQRSMSEYYSRFQRIIDRGFKMVIFIPKEFEQHLKLDKSRIKVVHFTVDDLKKYFPYFDRVDSVRTSPHYVKQSKAAGWLENAPQARLPMYDPLVMSKLNLLRDVARWNPWQTKRLMFMDAGHFCATELKPGKMPVFDRHMDKFFLTHWPYGTATEVHGMTDKAMHLYMGAEQDPMRIVRGGVFGGERAYIECVAKAYNRALAQTLRDGYLGTEENIFAMIFERFPALFHGFDNNSLGNHGDNCAAFAKNQLEVRQGKS</sequence>
<keyword evidence="2" id="KW-0472">Membrane</keyword>
<evidence type="ECO:0000313" key="6">
    <source>
        <dbReference type="Proteomes" id="UP000325113"/>
    </source>
</evidence>
<dbReference type="Proteomes" id="UP000325113">
    <property type="component" value="Unassembled WGS sequence"/>
</dbReference>
<gene>
    <name evidence="3" type="ORF">FNF29_07191</name>
    <name evidence="4" type="ORF">FNF31_06738</name>
</gene>
<keyword evidence="2" id="KW-0812">Transmembrane</keyword>
<feature type="transmembrane region" description="Helical" evidence="2">
    <location>
        <begin position="20"/>
        <end position="42"/>
    </location>
</feature>
<organism evidence="4 6">
    <name type="scientific">Cafeteria roenbergensis</name>
    <name type="common">Marine flagellate</name>
    <dbReference type="NCBI Taxonomy" id="33653"/>
    <lineage>
        <taxon>Eukaryota</taxon>
        <taxon>Sar</taxon>
        <taxon>Stramenopiles</taxon>
        <taxon>Bigyra</taxon>
        <taxon>Opalozoa</taxon>
        <taxon>Bicosoecida</taxon>
        <taxon>Cafeteriaceae</taxon>
        <taxon>Cafeteria</taxon>
    </lineage>
</organism>
<keyword evidence="5" id="KW-1185">Reference proteome</keyword>
<reference evidence="5 6" key="1">
    <citation type="submission" date="2019-07" db="EMBL/GenBank/DDBJ databases">
        <title>Genomes of Cafeteria roenbergensis.</title>
        <authorList>
            <person name="Fischer M.G."/>
            <person name="Hackl T."/>
            <person name="Roman M."/>
        </authorList>
    </citation>
    <scope>NUCLEOTIDE SEQUENCE [LARGE SCALE GENOMIC DNA]</scope>
    <source>
        <strain evidence="3 5">BVI</strain>
        <strain evidence="4 6">Cflag</strain>
    </source>
</reference>
<evidence type="ECO:0000256" key="1">
    <source>
        <dbReference type="SAM" id="MobiDB-lite"/>
    </source>
</evidence>
<evidence type="ECO:0000313" key="3">
    <source>
        <dbReference type="EMBL" id="KAA0147636.1"/>
    </source>
</evidence>
<comment type="caution">
    <text evidence="4">The sequence shown here is derived from an EMBL/GenBank/DDBJ whole genome shotgun (WGS) entry which is preliminary data.</text>
</comment>
<evidence type="ECO:0000313" key="5">
    <source>
        <dbReference type="Proteomes" id="UP000323011"/>
    </source>
</evidence>
<protein>
    <submittedName>
        <fullName evidence="4">Uncharacterized protein</fullName>
    </submittedName>
</protein>
<dbReference type="InterPro" id="IPR011735">
    <property type="entry name" value="WlaTC/HtrL_glycosyltransf"/>
</dbReference>
<evidence type="ECO:0000313" key="4">
    <source>
        <dbReference type="EMBL" id="KAA0151787.1"/>
    </source>
</evidence>
<accession>A0A5A8CGN5</accession>
<proteinExistence type="predicted"/>
<dbReference type="EMBL" id="VLTN01000063">
    <property type="protein sequence ID" value="KAA0147636.1"/>
    <property type="molecule type" value="Genomic_DNA"/>
</dbReference>
<keyword evidence="2" id="KW-1133">Transmembrane helix</keyword>
<dbReference type="Proteomes" id="UP000323011">
    <property type="component" value="Unassembled WGS sequence"/>
</dbReference>
<dbReference type="EMBL" id="VLTM01000111">
    <property type="protein sequence ID" value="KAA0151787.1"/>
    <property type="molecule type" value="Genomic_DNA"/>
</dbReference>
<evidence type="ECO:0000256" key="2">
    <source>
        <dbReference type="SAM" id="Phobius"/>
    </source>
</evidence>
<dbReference type="Pfam" id="PF09612">
    <property type="entry name" value="HtrL_YibB"/>
    <property type="match status" value="1"/>
</dbReference>
<name>A0A5A8CGN5_CAFRO</name>
<dbReference type="AlphaFoldDB" id="A0A5A8CGN5"/>
<feature type="region of interest" description="Disordered" evidence="1">
    <location>
        <begin position="67"/>
        <end position="103"/>
    </location>
</feature>